<organism evidence="2 3">
    <name type="scientific">Turicimonas muris</name>
    <dbReference type="NCBI Taxonomy" id="1796652"/>
    <lineage>
        <taxon>Bacteria</taxon>
        <taxon>Pseudomonadati</taxon>
        <taxon>Pseudomonadota</taxon>
        <taxon>Betaproteobacteria</taxon>
        <taxon>Burkholderiales</taxon>
        <taxon>Sutterellaceae</taxon>
        <taxon>Turicimonas</taxon>
    </lineage>
</organism>
<evidence type="ECO:0000313" key="3">
    <source>
        <dbReference type="Proteomes" id="UP000214610"/>
    </source>
</evidence>
<reference evidence="3" key="1">
    <citation type="submission" date="2017-05" db="EMBL/GenBank/DDBJ databases">
        <title>Improved OligoMM genomes.</title>
        <authorList>
            <person name="Garzetti D."/>
        </authorList>
    </citation>
    <scope>NUCLEOTIDE SEQUENCE [LARGE SCALE GENOMIC DNA]</scope>
    <source>
        <strain evidence="3">YL45</strain>
    </source>
</reference>
<feature type="transmembrane region" description="Helical" evidence="1">
    <location>
        <begin position="39"/>
        <end position="63"/>
    </location>
</feature>
<evidence type="ECO:0000256" key="1">
    <source>
        <dbReference type="SAM" id="Phobius"/>
    </source>
</evidence>
<sequence length="84" mass="9677">MCVGLPPSPEELEKMARANRKYDEIFRAEHPFLSLFNNLLYVLFVGGFFSSLAMLYGLLVVLLPVRMNIYFLLVYSVQLQPNFA</sequence>
<keyword evidence="1" id="KW-0812">Transmembrane</keyword>
<comment type="caution">
    <text evidence="2">The sequence shown here is derived from an EMBL/GenBank/DDBJ whole genome shotgun (WGS) entry which is preliminary data.</text>
</comment>
<keyword evidence="3" id="KW-1185">Reference proteome</keyword>
<proteinExistence type="predicted"/>
<protein>
    <recommendedName>
        <fullName evidence="4">PRA1 family protein</fullName>
    </recommendedName>
</protein>
<dbReference type="EMBL" id="NHMP01000001">
    <property type="protein sequence ID" value="OXE50837.1"/>
    <property type="molecule type" value="Genomic_DNA"/>
</dbReference>
<dbReference type="AlphaFoldDB" id="A0A227KSL6"/>
<dbReference type="RefSeq" id="WP_066590695.1">
    <property type="nucleotide sequence ID" value="NZ_CAPBIX010000032.1"/>
</dbReference>
<evidence type="ECO:0008006" key="4">
    <source>
        <dbReference type="Google" id="ProtNLM"/>
    </source>
</evidence>
<dbReference type="Proteomes" id="UP000214610">
    <property type="component" value="Unassembled WGS sequence"/>
</dbReference>
<gene>
    <name evidence="2" type="ORF">ADH67_00600</name>
</gene>
<keyword evidence="1" id="KW-0472">Membrane</keyword>
<name>A0A227KSL6_9BURK</name>
<accession>A0A227KSL6</accession>
<evidence type="ECO:0000313" key="2">
    <source>
        <dbReference type="EMBL" id="OXE50837.1"/>
    </source>
</evidence>
<keyword evidence="1" id="KW-1133">Transmembrane helix</keyword>